<evidence type="ECO:0000313" key="3">
    <source>
        <dbReference type="Proteomes" id="UP000626092"/>
    </source>
</evidence>
<proteinExistence type="predicted"/>
<reference evidence="2" key="1">
    <citation type="submission" date="2019-11" db="EMBL/GenBank/DDBJ databases">
        <authorList>
            <person name="Liu Y."/>
            <person name="Hou J."/>
            <person name="Li T.-Q."/>
            <person name="Guan C.-H."/>
            <person name="Wu X."/>
            <person name="Wu H.-Z."/>
            <person name="Ling F."/>
            <person name="Zhang R."/>
            <person name="Shi X.-G."/>
            <person name="Ren J.-P."/>
            <person name="Chen E.-F."/>
            <person name="Sun J.-M."/>
        </authorList>
    </citation>
    <scope>NUCLEOTIDE SEQUENCE</scope>
    <source>
        <strain evidence="2">Adult_tree_wgs_1</strain>
        <tissue evidence="2">Leaves</tissue>
    </source>
</reference>
<gene>
    <name evidence="2" type="ORF">RHSIM_Rhsim02G0189400</name>
</gene>
<feature type="region of interest" description="Disordered" evidence="1">
    <location>
        <begin position="1"/>
        <end position="40"/>
    </location>
</feature>
<comment type="caution">
    <text evidence="2">The sequence shown here is derived from an EMBL/GenBank/DDBJ whole genome shotgun (WGS) entry which is preliminary data.</text>
</comment>
<organism evidence="2 3">
    <name type="scientific">Rhododendron simsii</name>
    <name type="common">Sims's rhododendron</name>
    <dbReference type="NCBI Taxonomy" id="118357"/>
    <lineage>
        <taxon>Eukaryota</taxon>
        <taxon>Viridiplantae</taxon>
        <taxon>Streptophyta</taxon>
        <taxon>Embryophyta</taxon>
        <taxon>Tracheophyta</taxon>
        <taxon>Spermatophyta</taxon>
        <taxon>Magnoliopsida</taxon>
        <taxon>eudicotyledons</taxon>
        <taxon>Gunneridae</taxon>
        <taxon>Pentapetalae</taxon>
        <taxon>asterids</taxon>
        <taxon>Ericales</taxon>
        <taxon>Ericaceae</taxon>
        <taxon>Ericoideae</taxon>
        <taxon>Rhodoreae</taxon>
        <taxon>Rhododendron</taxon>
    </lineage>
</organism>
<dbReference type="OrthoDB" id="2507178at2759"/>
<sequence>MTGTSGGVATCRLNSFNTSPDLAEAQKGKPSRLASGSAEWRGATVPRCSERVSYAGWMRDKNLLQDGVMLEDHSSMEPQDEFGFTYANPHAQAFTQASQTQKGSSPKKAQRGGKLTIEEDMPCLVKSKRETLLRKIRFA</sequence>
<dbReference type="AlphaFoldDB" id="A0A834HEL5"/>
<evidence type="ECO:0000256" key="1">
    <source>
        <dbReference type="SAM" id="MobiDB-lite"/>
    </source>
</evidence>
<dbReference type="EMBL" id="WJXA01000002">
    <property type="protein sequence ID" value="KAF7151668.1"/>
    <property type="molecule type" value="Genomic_DNA"/>
</dbReference>
<name>A0A834HEL5_RHOSS</name>
<protein>
    <submittedName>
        <fullName evidence="2">Uncharacterized protein</fullName>
    </submittedName>
</protein>
<keyword evidence="3" id="KW-1185">Reference proteome</keyword>
<feature type="region of interest" description="Disordered" evidence="1">
    <location>
        <begin position="94"/>
        <end position="115"/>
    </location>
</feature>
<feature type="compositionally biased region" description="Polar residues" evidence="1">
    <location>
        <begin position="94"/>
        <end position="104"/>
    </location>
</feature>
<accession>A0A834HEL5</accession>
<dbReference type="Proteomes" id="UP000626092">
    <property type="component" value="Unassembled WGS sequence"/>
</dbReference>
<evidence type="ECO:0000313" key="2">
    <source>
        <dbReference type="EMBL" id="KAF7151668.1"/>
    </source>
</evidence>